<evidence type="ECO:0000313" key="1">
    <source>
        <dbReference type="EMBL" id="QJA55495.1"/>
    </source>
</evidence>
<dbReference type="EMBL" id="MT141162">
    <property type="protein sequence ID" value="QJA55495.1"/>
    <property type="molecule type" value="Genomic_DNA"/>
</dbReference>
<protein>
    <submittedName>
        <fullName evidence="1">Uncharacterized protein</fullName>
    </submittedName>
</protein>
<name>A0A6M3IDI2_9ZZZZ</name>
<gene>
    <name evidence="1" type="ORF">MM415B02040_0014</name>
</gene>
<reference evidence="1" key="1">
    <citation type="submission" date="2020-03" db="EMBL/GenBank/DDBJ databases">
        <title>The deep terrestrial virosphere.</title>
        <authorList>
            <person name="Holmfeldt K."/>
            <person name="Nilsson E."/>
            <person name="Simone D."/>
            <person name="Lopez-Fernandez M."/>
            <person name="Wu X."/>
            <person name="de Brujin I."/>
            <person name="Lundin D."/>
            <person name="Andersson A."/>
            <person name="Bertilsson S."/>
            <person name="Dopson M."/>
        </authorList>
    </citation>
    <scope>NUCLEOTIDE SEQUENCE</scope>
    <source>
        <strain evidence="1">MM415B02040</strain>
    </source>
</reference>
<dbReference type="AlphaFoldDB" id="A0A6M3IDI2"/>
<accession>A0A6M3IDI2</accession>
<proteinExistence type="predicted"/>
<sequence length="86" mass="9807">MSDCIFEGISIEEAIAKIRGAYIAVETLALTKESVAGLLAAHRIKRNSREWPDYSEAKKIIFGDAWLKECSEYEQIIKWIANYLQV</sequence>
<organism evidence="1">
    <name type="scientific">viral metagenome</name>
    <dbReference type="NCBI Taxonomy" id="1070528"/>
    <lineage>
        <taxon>unclassified sequences</taxon>
        <taxon>metagenomes</taxon>
        <taxon>organismal metagenomes</taxon>
    </lineage>
</organism>